<keyword evidence="7" id="KW-1185">Reference proteome</keyword>
<dbReference type="SUPFAM" id="SSF48452">
    <property type="entry name" value="TPR-like"/>
    <property type="match status" value="1"/>
</dbReference>
<proteinExistence type="inferred from homology"/>
<gene>
    <name evidence="5" type="ORF">M513_07411</name>
    <name evidence="6" type="ORF">M514_07411</name>
</gene>
<evidence type="ECO:0000313" key="6">
    <source>
        <dbReference type="EMBL" id="KFD67098.1"/>
    </source>
</evidence>
<evidence type="ECO:0000256" key="2">
    <source>
        <dbReference type="ARBA" id="ARBA00022803"/>
    </source>
</evidence>
<organism evidence="6">
    <name type="scientific">Trichuris suis</name>
    <name type="common">pig whipworm</name>
    <dbReference type="NCBI Taxonomy" id="68888"/>
    <lineage>
        <taxon>Eukaryota</taxon>
        <taxon>Metazoa</taxon>
        <taxon>Ecdysozoa</taxon>
        <taxon>Nematoda</taxon>
        <taxon>Enoplea</taxon>
        <taxon>Dorylaimia</taxon>
        <taxon>Trichinellida</taxon>
        <taxon>Trichuridae</taxon>
        <taxon>Trichuris</taxon>
    </lineage>
</organism>
<evidence type="ECO:0000256" key="3">
    <source>
        <dbReference type="ARBA" id="ARBA00024020"/>
    </source>
</evidence>
<evidence type="ECO:0000256" key="4">
    <source>
        <dbReference type="PROSITE-ProRule" id="PRU00339"/>
    </source>
</evidence>
<dbReference type="InterPro" id="IPR011990">
    <property type="entry name" value="TPR-like_helical_dom_sf"/>
</dbReference>
<comment type="similarity">
    <text evidence="3">Belongs to the TTC27 family.</text>
</comment>
<keyword evidence="2 4" id="KW-0802">TPR repeat</keyword>
<dbReference type="Proteomes" id="UP000030764">
    <property type="component" value="Unassembled WGS sequence"/>
</dbReference>
<evidence type="ECO:0000256" key="1">
    <source>
        <dbReference type="ARBA" id="ARBA00022737"/>
    </source>
</evidence>
<dbReference type="AlphaFoldDB" id="A0A085NCA2"/>
<dbReference type="SMART" id="SM00028">
    <property type="entry name" value="TPR"/>
    <property type="match status" value="4"/>
</dbReference>
<feature type="repeat" description="TPR" evidence="4">
    <location>
        <begin position="588"/>
        <end position="621"/>
    </location>
</feature>
<dbReference type="Pfam" id="PF13431">
    <property type="entry name" value="TPR_17"/>
    <property type="match status" value="1"/>
</dbReference>
<dbReference type="PANTHER" id="PTHR16193">
    <property type="entry name" value="TETRATRICOPEPTIDE REPEAT PROTEIN 27"/>
    <property type="match status" value="1"/>
</dbReference>
<protein>
    <submittedName>
        <fullName evidence="6">Uncharacterized protein</fullName>
    </submittedName>
</protein>
<dbReference type="InterPro" id="IPR019734">
    <property type="entry name" value="TPR_rpt"/>
</dbReference>
<dbReference type="Gene3D" id="1.25.40.10">
    <property type="entry name" value="Tetratricopeptide repeat domain"/>
    <property type="match status" value="1"/>
</dbReference>
<sequence>LSLSLIPRIWSCSRSIRRKNWKSNASSGNDREMNYDGSNKLASMLELEADMLLNGIPCLSAEDFAFLGSSWGSLEEFEGAYKRALTDETHAVSCFRLGVACLSCFMQDNFCGPPESRTFLPAFLIDADASSTIRKVHLALDSEAAYQGCRNPFLLLVAKWTFVCSDYTFASMFVTYKFWTLRTVRVWQHLFPRRQLKLANIYSSLFVGTEEFLCCFSAFGKKAKAIVLIELVEICCYYYRFEDARVALTKCMNLLEFSAKVTGVLGRRTRFQTFDCPQLVLKVEANGQQEFGTIEMEPQWSDIVPATVPLNDDTLLEQVCLTEQDSSSGRPLNAVEQCALLAGVTFARRSGPSTSFLKEEFKLYLEKVIEQRSNWAAQTAALYHRCQMEKKERRMVERAMKQMSDSVDQFYNSSVDVWLRFNYVFSSCLPPIWVRETCLADILFSIGCSNEALQMFTRLKAWDFVIKCYKRLGMLAKAESVIRELLSEEETPEMYCYLGEITDDALYFVKSWSLSNERYSRAQRSLGSLLLRQGKYDDALAAFGKALRLQPMDLKSWFSKGFCAMKKKYYRLAIKCYKHCVRIEPDYAEAWSNLAAALMQMSEYDKAHKVLQDALRCKYEDLKIWENFVSVSLAARRFEDALTGINHILDFGHFYNVDLIDCFVHTCLETEYENDAEITDVHKKLRSLLARLTTAHPNDVRLWKAYALTYEHISNNGDKTFWEKYVCILERIVVIGRLNDRWHLDESTVEEMLRWTLKLVNARRQLAAALPPTSSRRPKLILSSEMLANDVLGQIEKTAGFDGLQENTKQLFLSLKQNAASQEAL</sequence>
<keyword evidence="1" id="KW-0677">Repeat</keyword>
<dbReference type="PANTHER" id="PTHR16193:SF0">
    <property type="entry name" value="TETRATRICOPEPTIDE REPEAT PROTEIN 27"/>
    <property type="match status" value="1"/>
</dbReference>
<reference evidence="6 7" key="1">
    <citation type="journal article" date="2014" name="Nat. Genet.">
        <title>Genome and transcriptome of the porcine whipworm Trichuris suis.</title>
        <authorList>
            <person name="Jex A.R."/>
            <person name="Nejsum P."/>
            <person name="Schwarz E.M."/>
            <person name="Hu L."/>
            <person name="Young N.D."/>
            <person name="Hall R.S."/>
            <person name="Korhonen P.K."/>
            <person name="Liao S."/>
            <person name="Thamsborg S."/>
            <person name="Xia J."/>
            <person name="Xu P."/>
            <person name="Wang S."/>
            <person name="Scheerlinck J.P."/>
            <person name="Hofmann A."/>
            <person name="Sternberg P.W."/>
            <person name="Wang J."/>
            <person name="Gasser R.B."/>
        </authorList>
    </citation>
    <scope>NUCLEOTIDE SEQUENCE [LARGE SCALE GENOMIC DNA]</scope>
    <source>
        <strain evidence="6">DCEP-RM93F</strain>
        <strain evidence="5">DCEP-RM93M</strain>
    </source>
</reference>
<evidence type="ECO:0000313" key="5">
    <source>
        <dbReference type="EMBL" id="KFD51715.1"/>
    </source>
</evidence>
<evidence type="ECO:0000313" key="7">
    <source>
        <dbReference type="Proteomes" id="UP000030764"/>
    </source>
</evidence>
<dbReference type="Proteomes" id="UP000030758">
    <property type="component" value="Unassembled WGS sequence"/>
</dbReference>
<dbReference type="Pfam" id="PF13432">
    <property type="entry name" value="TPR_16"/>
    <property type="match status" value="1"/>
</dbReference>
<accession>A0A085NCA2</accession>
<dbReference type="InterPro" id="IPR044244">
    <property type="entry name" value="TTC27/Emw1"/>
</dbReference>
<feature type="repeat" description="TPR" evidence="4">
    <location>
        <begin position="520"/>
        <end position="553"/>
    </location>
</feature>
<name>A0A085NCA2_9BILA</name>
<feature type="non-terminal residue" evidence="6">
    <location>
        <position position="1"/>
    </location>
</feature>
<dbReference type="PROSITE" id="PS50293">
    <property type="entry name" value="TPR_REGION"/>
    <property type="match status" value="1"/>
</dbReference>
<dbReference type="PROSITE" id="PS50005">
    <property type="entry name" value="TPR"/>
    <property type="match status" value="2"/>
</dbReference>
<dbReference type="EMBL" id="KL363236">
    <property type="protein sequence ID" value="KFD51715.1"/>
    <property type="molecule type" value="Genomic_DNA"/>
</dbReference>
<dbReference type="EMBL" id="KL367518">
    <property type="protein sequence ID" value="KFD67098.1"/>
    <property type="molecule type" value="Genomic_DNA"/>
</dbReference>